<dbReference type="RefSeq" id="XP_016584054.1">
    <property type="nucleotide sequence ID" value="XM_016728267.1"/>
</dbReference>
<gene>
    <name evidence="1" type="ORF">SPSK_01340</name>
</gene>
<dbReference type="EMBL" id="AXCR01000011">
    <property type="protein sequence ID" value="KJR81378.1"/>
    <property type="molecule type" value="Genomic_DNA"/>
</dbReference>
<evidence type="ECO:0000313" key="1">
    <source>
        <dbReference type="EMBL" id="KJR81378.1"/>
    </source>
</evidence>
<comment type="caution">
    <text evidence="1">The sequence shown here is derived from an EMBL/GenBank/DDBJ whole genome shotgun (WGS) entry which is preliminary data.</text>
</comment>
<dbReference type="AlphaFoldDB" id="A0A0F2LV89"/>
<accession>A0A0F2LV89</accession>
<proteinExistence type="predicted"/>
<organism evidence="1 2">
    <name type="scientific">Sporothrix schenckii 1099-18</name>
    <dbReference type="NCBI Taxonomy" id="1397361"/>
    <lineage>
        <taxon>Eukaryota</taxon>
        <taxon>Fungi</taxon>
        <taxon>Dikarya</taxon>
        <taxon>Ascomycota</taxon>
        <taxon>Pezizomycotina</taxon>
        <taxon>Sordariomycetes</taxon>
        <taxon>Sordariomycetidae</taxon>
        <taxon>Ophiostomatales</taxon>
        <taxon>Ophiostomataceae</taxon>
        <taxon>Sporothrix</taxon>
    </lineage>
</organism>
<protein>
    <submittedName>
        <fullName evidence="1">Uncharacterized protein</fullName>
    </submittedName>
</protein>
<reference evidence="1 2" key="1">
    <citation type="journal article" date="2014" name="BMC Genomics">
        <title>Comparative genomics of the major fungal agents of human and animal Sporotrichosis: Sporothrix schenckii and Sporothrix brasiliensis.</title>
        <authorList>
            <person name="Teixeira M.M."/>
            <person name="de Almeida L.G."/>
            <person name="Kubitschek-Barreira P."/>
            <person name="Alves F.L."/>
            <person name="Kioshima E.S."/>
            <person name="Abadio A.K."/>
            <person name="Fernandes L."/>
            <person name="Derengowski L.S."/>
            <person name="Ferreira K.S."/>
            <person name="Souza R.C."/>
            <person name="Ruiz J.C."/>
            <person name="de Andrade N.C."/>
            <person name="Paes H.C."/>
            <person name="Nicola A.M."/>
            <person name="Albuquerque P."/>
            <person name="Gerber A.L."/>
            <person name="Martins V.P."/>
            <person name="Peconick L.D."/>
            <person name="Neto A.V."/>
            <person name="Chaucanez C.B."/>
            <person name="Silva P.A."/>
            <person name="Cunha O.L."/>
            <person name="de Oliveira F.F."/>
            <person name="dos Santos T.C."/>
            <person name="Barros A.L."/>
            <person name="Soares M.A."/>
            <person name="de Oliveira L.M."/>
            <person name="Marini M.M."/>
            <person name="Villalobos-Duno H."/>
            <person name="Cunha M.M."/>
            <person name="de Hoog S."/>
            <person name="da Silveira J.F."/>
            <person name="Henrissat B."/>
            <person name="Nino-Vega G.A."/>
            <person name="Cisalpino P.S."/>
            <person name="Mora-Montes H.M."/>
            <person name="Almeida S.R."/>
            <person name="Stajich J.E."/>
            <person name="Lopes-Bezerra L.M."/>
            <person name="Vasconcelos A.T."/>
            <person name="Felipe M.S."/>
        </authorList>
    </citation>
    <scope>NUCLEOTIDE SEQUENCE [LARGE SCALE GENOMIC DNA]</scope>
    <source>
        <strain evidence="1 2">1099-18</strain>
    </source>
</reference>
<dbReference type="GeneID" id="27663544"/>
<reference evidence="1 2" key="2">
    <citation type="journal article" date="2015" name="Eukaryot. Cell">
        <title>Asexual propagation of a virulent clone complex in a human and feline outbreak of sporotrichosis.</title>
        <authorList>
            <person name="Teixeira Mde M."/>
            <person name="Rodrigues A.M."/>
            <person name="Tsui C.K."/>
            <person name="de Almeida L.G."/>
            <person name="Van Diepeningen A.D."/>
            <person name="van den Ende B.G."/>
            <person name="Fernandes G.F."/>
            <person name="Kano R."/>
            <person name="Hamelin R.C."/>
            <person name="Lopes-Bezerra L.M."/>
            <person name="Vasconcelos A.T."/>
            <person name="de Hoog S."/>
            <person name="de Camargo Z.P."/>
            <person name="Felipe M.S."/>
        </authorList>
    </citation>
    <scope>NUCLEOTIDE SEQUENCE [LARGE SCALE GENOMIC DNA]</scope>
    <source>
        <strain evidence="1 2">1099-18</strain>
    </source>
</reference>
<dbReference type="KEGG" id="ssck:SPSK_01340"/>
<name>A0A0F2LV89_SPOSC</name>
<dbReference type="Proteomes" id="UP000033710">
    <property type="component" value="Unassembled WGS sequence"/>
</dbReference>
<evidence type="ECO:0000313" key="2">
    <source>
        <dbReference type="Proteomes" id="UP000033710"/>
    </source>
</evidence>
<sequence>MVWSTVASFRHTGNVLMQFSINRYATLSTSSLTCRTIALHTCHRCVVSTQLNGWQAHGQQHQARRYPFENAMLS</sequence>
<dbReference type="VEuPathDB" id="FungiDB:SPSK_01340"/>